<name>A0ACC2NWW8_9HYME</name>
<dbReference type="EMBL" id="CM056742">
    <property type="protein sequence ID" value="KAJ8675774.1"/>
    <property type="molecule type" value="Genomic_DNA"/>
</dbReference>
<gene>
    <name evidence="1" type="ORF">QAD02_011560</name>
</gene>
<reference evidence="1" key="1">
    <citation type="submission" date="2023-04" db="EMBL/GenBank/DDBJ databases">
        <title>A chromosome-level genome assembly of the parasitoid wasp Eretmocerus hayati.</title>
        <authorList>
            <person name="Zhong Y."/>
            <person name="Liu S."/>
            <person name="Liu Y."/>
        </authorList>
    </citation>
    <scope>NUCLEOTIDE SEQUENCE</scope>
    <source>
        <strain evidence="1">ZJU_SS_LIU_2023</strain>
    </source>
</reference>
<dbReference type="Proteomes" id="UP001239111">
    <property type="component" value="Chromosome 2"/>
</dbReference>
<accession>A0ACC2NWW8</accession>
<organism evidence="1 2">
    <name type="scientific">Eretmocerus hayati</name>
    <dbReference type="NCBI Taxonomy" id="131215"/>
    <lineage>
        <taxon>Eukaryota</taxon>
        <taxon>Metazoa</taxon>
        <taxon>Ecdysozoa</taxon>
        <taxon>Arthropoda</taxon>
        <taxon>Hexapoda</taxon>
        <taxon>Insecta</taxon>
        <taxon>Pterygota</taxon>
        <taxon>Neoptera</taxon>
        <taxon>Endopterygota</taxon>
        <taxon>Hymenoptera</taxon>
        <taxon>Apocrita</taxon>
        <taxon>Proctotrupomorpha</taxon>
        <taxon>Chalcidoidea</taxon>
        <taxon>Aphelinidae</taxon>
        <taxon>Aphelininae</taxon>
        <taxon>Eretmocerus</taxon>
    </lineage>
</organism>
<keyword evidence="2" id="KW-1185">Reference proteome</keyword>
<evidence type="ECO:0000313" key="2">
    <source>
        <dbReference type="Proteomes" id="UP001239111"/>
    </source>
</evidence>
<comment type="caution">
    <text evidence="1">The sequence shown here is derived from an EMBL/GenBank/DDBJ whole genome shotgun (WGS) entry which is preliminary data.</text>
</comment>
<evidence type="ECO:0000313" key="1">
    <source>
        <dbReference type="EMBL" id="KAJ8675774.1"/>
    </source>
</evidence>
<protein>
    <submittedName>
        <fullName evidence="1">Uncharacterized protein</fullName>
    </submittedName>
</protein>
<sequence>MVSEEQNSEVELASEVIPVPQVQPSIEGPNENETNDETNNIPQGKPRQRKKALHAAILKQMEFYFGDSNLCKDRFLGELVRKNPNVDIEVFLRFNKIRSLTTDVERIAKALKNSTLLQVSEDGKTVCRVTPIVEKQNIDECTVYVQRLPTDADHDWLWNLFSQYGPVAYVSIPKYRFNHRIKGFAFVEFETPEGAQNCLKVLRDKGCELPSHSSPTDLLSITTFNEEEKQQNNGSDKQSIKVDPLKNYEDEDEMNENNEEIDESSVKKCDKTEKHKRKRKRSVKFDGQEDSGTDQSESTKSKKKSSNDNDEELPVSDSNVDEKRAKKRKNRQSLEDMQDSVLQNDSQGCKKQKKKKLEHDSENEQNDAGSEVANNKEKSVDQLTPNTDGKQAKKRKNRQSLEEVMNPQSGNNIKQEQESQNQEKELEDGQNGAKCGMEEVGEAAECSNDDDTTEKKKKKKRKKKKNHDACEALTAEDLGLQVMSKRDWKKLRNKYLDLQKLKMKQLKQHMRNARWNQWGDRYKHENDHDENAIKKENPASKLEFTPGVIVKIELKEACVNPKEFKAELKSNSNVKYIDVKEGSNVAFVRCDSSDSATALAQKPCEEKSFKILSGDEEKLYWDKILQDRQEKIGGKVRIKQRGRQKLLKKAEKELGKHIKFEEV</sequence>
<proteinExistence type="predicted"/>